<sequence length="142" mass="16373">MDRFLSSVGKFSVKPQIYYHNEGYFVIRFSNLEERDQVLYSRPHTVNNKPIIMKAWLEDFNVQDEVLKTIPLWVEFSNLPINCWSMKTLSKIGSILGNPVYANECTTGSIRISYARMLIEMDITKAVPGSVKLQDPKGRLIQ</sequence>
<protein>
    <submittedName>
        <fullName evidence="2">Uncharacterized protein LOC142176320</fullName>
    </submittedName>
</protein>
<reference evidence="1" key="1">
    <citation type="journal article" date="2014" name="Nat. Commun.">
        <title>The tobacco genome sequence and its comparison with those of tomato and potato.</title>
        <authorList>
            <person name="Sierro N."/>
            <person name="Battey J.N."/>
            <person name="Ouadi S."/>
            <person name="Bakaher N."/>
            <person name="Bovet L."/>
            <person name="Willig A."/>
            <person name="Goepfert S."/>
            <person name="Peitsch M.C."/>
            <person name="Ivanov N.V."/>
        </authorList>
    </citation>
    <scope>NUCLEOTIDE SEQUENCE [LARGE SCALE GENOMIC DNA]</scope>
</reference>
<dbReference type="Proteomes" id="UP000790787">
    <property type="component" value="Chromosome 22"/>
</dbReference>
<accession>A0AC58TQR1</accession>
<organism evidence="1 2">
    <name type="scientific">Nicotiana tabacum</name>
    <name type="common">Common tobacco</name>
    <dbReference type="NCBI Taxonomy" id="4097"/>
    <lineage>
        <taxon>Eukaryota</taxon>
        <taxon>Viridiplantae</taxon>
        <taxon>Streptophyta</taxon>
        <taxon>Embryophyta</taxon>
        <taxon>Tracheophyta</taxon>
        <taxon>Spermatophyta</taxon>
        <taxon>Magnoliopsida</taxon>
        <taxon>eudicotyledons</taxon>
        <taxon>Gunneridae</taxon>
        <taxon>Pentapetalae</taxon>
        <taxon>asterids</taxon>
        <taxon>lamiids</taxon>
        <taxon>Solanales</taxon>
        <taxon>Solanaceae</taxon>
        <taxon>Nicotianoideae</taxon>
        <taxon>Nicotianeae</taxon>
        <taxon>Nicotiana</taxon>
    </lineage>
</organism>
<dbReference type="RefSeq" id="XP_075099558.1">
    <property type="nucleotide sequence ID" value="XM_075243457.1"/>
</dbReference>
<gene>
    <name evidence="2" type="primary">LOC142176320</name>
</gene>
<reference evidence="2" key="2">
    <citation type="submission" date="2025-08" db="UniProtKB">
        <authorList>
            <consortium name="RefSeq"/>
        </authorList>
    </citation>
    <scope>IDENTIFICATION</scope>
    <source>
        <tissue evidence="2">Leaf</tissue>
    </source>
</reference>
<proteinExistence type="predicted"/>
<evidence type="ECO:0000313" key="2">
    <source>
        <dbReference type="RefSeq" id="XP_075099558.1"/>
    </source>
</evidence>
<keyword evidence="1" id="KW-1185">Reference proteome</keyword>
<name>A0AC58TQR1_TOBAC</name>
<evidence type="ECO:0000313" key="1">
    <source>
        <dbReference type="Proteomes" id="UP000790787"/>
    </source>
</evidence>